<evidence type="ECO:0000313" key="2">
    <source>
        <dbReference type="EMBL" id="OEH79795.1"/>
    </source>
</evidence>
<dbReference type="EMBL" id="JROU02000268">
    <property type="protein sequence ID" value="OEH79795.1"/>
    <property type="molecule type" value="Genomic_DNA"/>
</dbReference>
<evidence type="ECO:0008006" key="4">
    <source>
        <dbReference type="Google" id="ProtNLM"/>
    </source>
</evidence>
<evidence type="ECO:0000256" key="1">
    <source>
        <dbReference type="SAM" id="Phobius"/>
    </source>
</evidence>
<keyword evidence="1" id="KW-0472">Membrane</keyword>
<feature type="transmembrane region" description="Helical" evidence="1">
    <location>
        <begin position="128"/>
        <end position="150"/>
    </location>
</feature>
<accession>A0A1D3D8L2</accession>
<dbReference type="Proteomes" id="UP000095192">
    <property type="component" value="Unassembled WGS sequence"/>
</dbReference>
<name>A0A1D3D8L2_9EIME</name>
<sequence>MLDCAFGEALSAEGRRGLQRPSPWGHHKGKRLSLLRNRTASGVLTFPAAARISRGERNLKTAESTEVRCIHSPIVPTPCSSLRPGVHVPLGTKQTATLPHPKKQHPLVQSASPFPVHFSYKFVRRLPLLGVALSVCLALFACLFGFTVLLSHLLQQLSDVRVAELSGSLHTIRSNDFQLAPPSFPSETRFVTPTDPQQFGGESIAPFVFQSRRAEDSPEAFGAPRRRLENIVSIGRPDGDTGFDAQKMWVAFKGAPQDYLLFVWFIVNIFLAGCFCSWLCTQRSYQKAVMVSP</sequence>
<keyword evidence="3" id="KW-1185">Reference proteome</keyword>
<comment type="caution">
    <text evidence="2">The sequence shown here is derived from an EMBL/GenBank/DDBJ whole genome shotgun (WGS) entry which is preliminary data.</text>
</comment>
<evidence type="ECO:0000313" key="3">
    <source>
        <dbReference type="Proteomes" id="UP000095192"/>
    </source>
</evidence>
<dbReference type="InParanoid" id="A0A1D3D8L2"/>
<dbReference type="VEuPathDB" id="ToxoDB:cyc_07175"/>
<organism evidence="2 3">
    <name type="scientific">Cyclospora cayetanensis</name>
    <dbReference type="NCBI Taxonomy" id="88456"/>
    <lineage>
        <taxon>Eukaryota</taxon>
        <taxon>Sar</taxon>
        <taxon>Alveolata</taxon>
        <taxon>Apicomplexa</taxon>
        <taxon>Conoidasida</taxon>
        <taxon>Coccidia</taxon>
        <taxon>Eucoccidiorida</taxon>
        <taxon>Eimeriorina</taxon>
        <taxon>Eimeriidae</taxon>
        <taxon>Cyclospora</taxon>
    </lineage>
</organism>
<reference evidence="2 3" key="1">
    <citation type="journal article" date="2016" name="BMC Genomics">
        <title>Comparative genomics reveals Cyclospora cayetanensis possesses coccidia-like metabolism and invasion components but unique surface antigens.</title>
        <authorList>
            <person name="Liu S."/>
            <person name="Wang L."/>
            <person name="Zheng H."/>
            <person name="Xu Z."/>
            <person name="Roellig D.M."/>
            <person name="Li N."/>
            <person name="Frace M.A."/>
            <person name="Tang K."/>
            <person name="Arrowood M.J."/>
            <person name="Moss D.M."/>
            <person name="Zhang L."/>
            <person name="Feng Y."/>
            <person name="Xiao L."/>
        </authorList>
    </citation>
    <scope>NUCLEOTIDE SEQUENCE [LARGE SCALE GENOMIC DNA]</scope>
    <source>
        <strain evidence="2 3">CHN_HEN01</strain>
    </source>
</reference>
<keyword evidence="1" id="KW-0812">Transmembrane</keyword>
<proteinExistence type="predicted"/>
<keyword evidence="1" id="KW-1133">Transmembrane helix</keyword>
<dbReference type="AlphaFoldDB" id="A0A1D3D8L2"/>
<protein>
    <recommendedName>
        <fullName evidence="4">Transmembrane protein</fullName>
    </recommendedName>
</protein>
<gene>
    <name evidence="2" type="ORF">cyc_07175</name>
</gene>
<feature type="transmembrane region" description="Helical" evidence="1">
    <location>
        <begin position="259"/>
        <end position="280"/>
    </location>
</feature>